<sequence>MSNTLSLSYSYTNNTKTVGELFKFDAPEDAPISSMLLPVRQYLLNGKPVNHPMVPVVDLDQIFTIEMIADVIPYLVSRAGAVPFLFGPQGSGKTSSIRQFNARLNLPQSHLILGEDTEVRELGQIMVPNEAGGMTKVPGALYKAMQNGWVLHIDEYDLLPRRQQKLLNEVLENYTLSLDGMDANLKAHEDFRVMISANTNNTGSMFGFTSEKGYDSSINERFQFIRTHYLPEKQEIEFLESYALAYFREKRAGIEESVLNVRMKAISKLINFAVRDIATLIRKKNESDEELTTTLSLRVLKEWILKTIIYQDFFQGFDGKEPIAMALERTYISGLLPDEQSIVRQLFEDKFGKLF</sequence>
<organism evidence="2 3">
    <name type="scientific">Vibrio tritonius</name>
    <dbReference type="NCBI Taxonomy" id="1435069"/>
    <lineage>
        <taxon>Bacteria</taxon>
        <taxon>Pseudomonadati</taxon>
        <taxon>Pseudomonadota</taxon>
        <taxon>Gammaproteobacteria</taxon>
        <taxon>Vibrionales</taxon>
        <taxon>Vibrionaceae</taxon>
        <taxon>Vibrio</taxon>
    </lineage>
</organism>
<reference evidence="3" key="1">
    <citation type="submission" date="2023-07" db="EMBL/GenBank/DDBJ databases">
        <title>Molecular identification of indigenous halophilic bacteria isolated from red sea cost, biodegradation of synthetic dyes and assessment of degraded metabolite toxicity.</title>
        <authorList>
            <person name="Chaieb K."/>
            <person name="Altayb H.N."/>
        </authorList>
    </citation>
    <scope>NUCLEOTIDE SEQUENCE [LARGE SCALE GENOMIC DNA]</scope>
    <source>
        <strain evidence="3">K20</strain>
    </source>
</reference>
<evidence type="ECO:0000313" key="3">
    <source>
        <dbReference type="Proteomes" id="UP001199044"/>
    </source>
</evidence>
<dbReference type="Proteomes" id="UP001199044">
    <property type="component" value="Unassembled WGS sequence"/>
</dbReference>
<dbReference type="RefSeq" id="WP_225251944.1">
    <property type="nucleotide sequence ID" value="NZ_JAIWIU010000182.1"/>
</dbReference>
<protein>
    <submittedName>
        <fullName evidence="2">AAA family ATPase</fullName>
    </submittedName>
</protein>
<feature type="domain" description="ATPase dynein-related AAA" evidence="1">
    <location>
        <begin position="84"/>
        <end position="201"/>
    </location>
</feature>
<gene>
    <name evidence="2" type="ORF">LDJ79_20840</name>
</gene>
<keyword evidence="3" id="KW-1185">Reference proteome</keyword>
<dbReference type="InterPro" id="IPR027417">
    <property type="entry name" value="P-loop_NTPase"/>
</dbReference>
<comment type="caution">
    <text evidence="2">The sequence shown here is derived from an EMBL/GenBank/DDBJ whole genome shotgun (WGS) entry which is preliminary data.</text>
</comment>
<proteinExistence type="predicted"/>
<dbReference type="InterPro" id="IPR011704">
    <property type="entry name" value="ATPase_dyneun-rel_AAA"/>
</dbReference>
<dbReference type="Gene3D" id="3.40.50.300">
    <property type="entry name" value="P-loop containing nucleotide triphosphate hydrolases"/>
    <property type="match status" value="1"/>
</dbReference>
<evidence type="ECO:0000259" key="1">
    <source>
        <dbReference type="Pfam" id="PF07728"/>
    </source>
</evidence>
<dbReference type="Pfam" id="PF07728">
    <property type="entry name" value="AAA_5"/>
    <property type="match status" value="1"/>
</dbReference>
<accession>A0ABS7YW69</accession>
<evidence type="ECO:0000313" key="2">
    <source>
        <dbReference type="EMBL" id="MCA2018575.1"/>
    </source>
</evidence>
<dbReference type="SUPFAM" id="SSF52540">
    <property type="entry name" value="P-loop containing nucleoside triphosphate hydrolases"/>
    <property type="match status" value="1"/>
</dbReference>
<name>A0ABS7YW69_9VIBR</name>
<dbReference type="EMBL" id="JAIWIU010000182">
    <property type="protein sequence ID" value="MCA2018575.1"/>
    <property type="molecule type" value="Genomic_DNA"/>
</dbReference>